<dbReference type="Pfam" id="PF08066">
    <property type="entry name" value="PMC2NT"/>
    <property type="match status" value="1"/>
</dbReference>
<dbReference type="InterPro" id="IPR002121">
    <property type="entry name" value="HRDC_dom"/>
</dbReference>
<evidence type="ECO:0000256" key="2">
    <source>
        <dbReference type="ARBA" id="ARBA00022552"/>
    </source>
</evidence>
<keyword evidence="3" id="KW-0540">Nuclease</keyword>
<dbReference type="GO" id="GO:0005730">
    <property type="term" value="C:nucleolus"/>
    <property type="evidence" value="ECO:0007669"/>
    <property type="project" value="TreeGrafter"/>
</dbReference>
<dbReference type="FunFam" id="3.30.420.10:FF:000059">
    <property type="entry name" value="Exosome complex exonuclease Rrp6"/>
    <property type="match status" value="1"/>
</dbReference>
<evidence type="ECO:0000256" key="1">
    <source>
        <dbReference type="ARBA" id="ARBA00004123"/>
    </source>
</evidence>
<reference evidence="11" key="1">
    <citation type="submission" date="2023-10" db="EMBL/GenBank/DDBJ databases">
        <authorList>
            <person name="Hackl T."/>
        </authorList>
    </citation>
    <scope>NUCLEOTIDE SEQUENCE</scope>
</reference>
<evidence type="ECO:0000256" key="8">
    <source>
        <dbReference type="ARBA" id="ARBA00043957"/>
    </source>
</evidence>
<dbReference type="CDD" id="cd06147">
    <property type="entry name" value="Rrp6p_like_exo"/>
    <property type="match status" value="1"/>
</dbReference>
<keyword evidence="7" id="KW-0539">Nucleus</keyword>
<feature type="compositionally biased region" description="Basic residues" evidence="9">
    <location>
        <begin position="744"/>
        <end position="755"/>
    </location>
</feature>
<keyword evidence="5" id="KW-0271">Exosome</keyword>
<dbReference type="GO" id="GO:0000166">
    <property type="term" value="F:nucleotide binding"/>
    <property type="evidence" value="ECO:0007669"/>
    <property type="project" value="InterPro"/>
</dbReference>
<protein>
    <submittedName>
        <fullName evidence="11">Uu.00g146050.m01.CDS01</fullName>
    </submittedName>
</protein>
<evidence type="ECO:0000313" key="11">
    <source>
        <dbReference type="EMBL" id="CAJ2509579.1"/>
    </source>
</evidence>
<dbReference type="GO" id="GO:0071035">
    <property type="term" value="P:nuclear polyadenylation-dependent rRNA catabolic process"/>
    <property type="evidence" value="ECO:0007669"/>
    <property type="project" value="TreeGrafter"/>
</dbReference>
<keyword evidence="12" id="KW-1185">Reference proteome</keyword>
<comment type="similarity">
    <text evidence="8">Belongs to the exosome component 10/RRP6 family.</text>
</comment>
<evidence type="ECO:0000256" key="4">
    <source>
        <dbReference type="ARBA" id="ARBA00022801"/>
    </source>
</evidence>
<dbReference type="GO" id="GO:0071039">
    <property type="term" value="P:nuclear polyadenylation-dependent CUT catabolic process"/>
    <property type="evidence" value="ECO:0007669"/>
    <property type="project" value="TreeGrafter"/>
</dbReference>
<dbReference type="Proteomes" id="UP001295740">
    <property type="component" value="Unassembled WGS sequence"/>
</dbReference>
<dbReference type="SUPFAM" id="SSF53098">
    <property type="entry name" value="Ribonuclease H-like"/>
    <property type="match status" value="1"/>
</dbReference>
<dbReference type="PROSITE" id="PS50967">
    <property type="entry name" value="HRDC"/>
    <property type="match status" value="1"/>
</dbReference>
<dbReference type="GO" id="GO:0071036">
    <property type="term" value="P:nuclear polyadenylation-dependent snoRNA catabolic process"/>
    <property type="evidence" value="ECO:0007669"/>
    <property type="project" value="TreeGrafter"/>
</dbReference>
<dbReference type="SMART" id="SM00341">
    <property type="entry name" value="HRDC"/>
    <property type="match status" value="1"/>
</dbReference>
<comment type="caution">
    <text evidence="11">The sequence shown here is derived from an EMBL/GenBank/DDBJ whole genome shotgun (WGS) entry which is preliminary data.</text>
</comment>
<dbReference type="InterPro" id="IPR049559">
    <property type="entry name" value="Rrp6p-like_exo"/>
</dbReference>
<dbReference type="GO" id="GO:0071044">
    <property type="term" value="P:histone mRNA catabolic process"/>
    <property type="evidence" value="ECO:0007669"/>
    <property type="project" value="TreeGrafter"/>
</dbReference>
<evidence type="ECO:0000256" key="3">
    <source>
        <dbReference type="ARBA" id="ARBA00022722"/>
    </source>
</evidence>
<feature type="region of interest" description="Disordered" evidence="9">
    <location>
        <begin position="658"/>
        <end position="850"/>
    </location>
</feature>
<name>A0AAI8VRU0_9PEZI</name>
<dbReference type="GO" id="GO:0071038">
    <property type="term" value="P:TRAMP-dependent tRNA surveillance pathway"/>
    <property type="evidence" value="ECO:0007669"/>
    <property type="project" value="TreeGrafter"/>
</dbReference>
<feature type="compositionally biased region" description="Basic and acidic residues" evidence="9">
    <location>
        <begin position="756"/>
        <end position="769"/>
    </location>
</feature>
<dbReference type="InterPro" id="IPR044876">
    <property type="entry name" value="HRDC_dom_sf"/>
</dbReference>
<keyword evidence="2" id="KW-0698">rRNA processing</keyword>
<dbReference type="FunFam" id="1.10.150.80:FF:000001">
    <property type="entry name" value="Putative exosome component 10"/>
    <property type="match status" value="1"/>
</dbReference>
<dbReference type="GO" id="GO:0071051">
    <property type="term" value="P:poly(A)-dependent snoRNA 3'-end processing"/>
    <property type="evidence" value="ECO:0007669"/>
    <property type="project" value="TreeGrafter"/>
</dbReference>
<dbReference type="GO" id="GO:0071040">
    <property type="term" value="P:nuclear polyadenylation-dependent antisense transcript catabolic process"/>
    <property type="evidence" value="ECO:0007669"/>
    <property type="project" value="TreeGrafter"/>
</dbReference>
<accession>A0AAI8VRU0</accession>
<dbReference type="AlphaFoldDB" id="A0AAI8VRU0"/>
<sequence length="850" mass="95703">MGSPQDFKSVQDKIQSALVAVTRSVNTIAAEDLSFHRTSNPTVEEELDDTTSRLLTLTSSLLKSATKSTQLQVPDLEDTDDVDVHWSRVVDVVDTLLEKADTSLDEYTGAIKRKAGPASEQPVPPGKKTRYALEPSVRRANVLKPQNAFEVKPDNLHSTPWKPLLTHKPHAMVPLEKSLGTLNDESQTAQYDYSLFLPQLFQTRRDNLQASRADSKFRFKHPYETEILNLDYPESVFETTAPTKYLPFETTTATFVNAFEGVLLMLEELRGATEIAIDTEHHDFRTYSGLLSLMQISTREKDWIVDTLQPWRHKLEVLNEVFADPKIVKVLHGAYMDIIWLQRDCGLYIVGLFDTFEAACALQYPARSLAYLLKRFVDFDADKKYQLADWRIRPIPDEMFYYARSDTHYLLYIYDMLRNELLERSSDEPGQNLMRQVLDKSKETSLRRYETTSYDADGGQGPFGWFNMLIRQSAGGFSREQFAAFRAIHKWRDEVARREDESPLYVMNNATVFSVTRGMPPDPKALHGMLDKHSYLAKQEVAELSKIINQAKAEGADGPSVAEVIQGTAPSTAMGVGDVAKAVFPQLRNPEKQDAIETKDLISQTSRLWGKVAMSSRWDQGVDVDSPKGLQFELPWARFIQSAQLLDDQTQLAEQTSTAVNGTTEPTPAPSETAPQEREDNEFTLKTGLKRKAPEPDSESESAPESEDDDEAAHLPAIKSTSIAGAEEIAIADTDNSEEERRERKAAKKARKQARKERQERKERKKAEKLANQAKSSGASTKDEQGESEDDEPFDYSKAKSVLHTKRSANTDGGKQRKARFNPYGMSADGPKPARRMHGEKPGKSATFKK</sequence>
<dbReference type="GO" id="GO:0000175">
    <property type="term" value="F:3'-5'-RNA exonuclease activity"/>
    <property type="evidence" value="ECO:0007669"/>
    <property type="project" value="InterPro"/>
</dbReference>
<evidence type="ECO:0000256" key="7">
    <source>
        <dbReference type="ARBA" id="ARBA00023242"/>
    </source>
</evidence>
<keyword evidence="6" id="KW-0269">Exonuclease</keyword>
<evidence type="ECO:0000259" key="10">
    <source>
        <dbReference type="PROSITE" id="PS50967"/>
    </source>
</evidence>
<proteinExistence type="inferred from homology"/>
<dbReference type="PANTHER" id="PTHR12124">
    <property type="entry name" value="POLYMYOSITIS/SCLERODERMA AUTOANTIGEN-RELATED"/>
    <property type="match status" value="1"/>
</dbReference>
<dbReference type="Pfam" id="PF00570">
    <property type="entry name" value="HRDC"/>
    <property type="match status" value="1"/>
</dbReference>
<dbReference type="PANTHER" id="PTHR12124:SF47">
    <property type="entry name" value="EXOSOME COMPONENT 10"/>
    <property type="match status" value="1"/>
</dbReference>
<organism evidence="11 12">
    <name type="scientific">Anthostomella pinea</name>
    <dbReference type="NCBI Taxonomy" id="933095"/>
    <lineage>
        <taxon>Eukaryota</taxon>
        <taxon>Fungi</taxon>
        <taxon>Dikarya</taxon>
        <taxon>Ascomycota</taxon>
        <taxon>Pezizomycotina</taxon>
        <taxon>Sordariomycetes</taxon>
        <taxon>Xylariomycetidae</taxon>
        <taxon>Xylariales</taxon>
        <taxon>Xylariaceae</taxon>
        <taxon>Anthostomella</taxon>
    </lineage>
</organism>
<feature type="compositionally biased region" description="Low complexity" evidence="9">
    <location>
        <begin position="663"/>
        <end position="674"/>
    </location>
</feature>
<dbReference type="GO" id="GO:0000467">
    <property type="term" value="P:exonucleolytic trimming to generate mature 3'-end of 5.8S rRNA from tricistronic rRNA transcript (SSU-rRNA, 5.8S rRNA, LSU-rRNA)"/>
    <property type="evidence" value="ECO:0007669"/>
    <property type="project" value="InterPro"/>
</dbReference>
<dbReference type="SMART" id="SM00474">
    <property type="entry name" value="35EXOc"/>
    <property type="match status" value="1"/>
</dbReference>
<evidence type="ECO:0000313" key="12">
    <source>
        <dbReference type="Proteomes" id="UP001295740"/>
    </source>
</evidence>
<evidence type="ECO:0000256" key="5">
    <source>
        <dbReference type="ARBA" id="ARBA00022835"/>
    </source>
</evidence>
<dbReference type="InterPro" id="IPR012588">
    <property type="entry name" value="Exosome-assoc_fac_Rrp6_N"/>
</dbReference>
<evidence type="ECO:0000256" key="9">
    <source>
        <dbReference type="SAM" id="MobiDB-lite"/>
    </source>
</evidence>
<dbReference type="Gene3D" id="1.10.150.80">
    <property type="entry name" value="HRDC domain"/>
    <property type="match status" value="1"/>
</dbReference>
<dbReference type="GO" id="GO:0071037">
    <property type="term" value="P:nuclear polyadenylation-dependent snRNA catabolic process"/>
    <property type="evidence" value="ECO:0007669"/>
    <property type="project" value="TreeGrafter"/>
</dbReference>
<dbReference type="Gene3D" id="3.30.420.10">
    <property type="entry name" value="Ribonuclease H-like superfamily/Ribonuclease H"/>
    <property type="match status" value="1"/>
</dbReference>
<dbReference type="GO" id="GO:0000176">
    <property type="term" value="C:nuclear exosome (RNase complex)"/>
    <property type="evidence" value="ECO:0007669"/>
    <property type="project" value="InterPro"/>
</dbReference>
<evidence type="ECO:0000256" key="6">
    <source>
        <dbReference type="ARBA" id="ARBA00022839"/>
    </source>
</evidence>
<dbReference type="InterPro" id="IPR012337">
    <property type="entry name" value="RNaseH-like_sf"/>
</dbReference>
<dbReference type="Pfam" id="PF01612">
    <property type="entry name" value="DNA_pol_A_exo1"/>
    <property type="match status" value="1"/>
</dbReference>
<dbReference type="InterPro" id="IPR036397">
    <property type="entry name" value="RNaseH_sf"/>
</dbReference>
<gene>
    <name evidence="11" type="ORF">KHLLAP_LOCUS10047</name>
</gene>
<comment type="subcellular location">
    <subcellularLocation>
        <location evidence="1">Nucleus</location>
    </subcellularLocation>
</comment>
<dbReference type="InterPro" id="IPR045092">
    <property type="entry name" value="Rrp6-like"/>
</dbReference>
<dbReference type="EMBL" id="CAUWAG010000012">
    <property type="protein sequence ID" value="CAJ2509579.1"/>
    <property type="molecule type" value="Genomic_DNA"/>
</dbReference>
<dbReference type="InterPro" id="IPR002562">
    <property type="entry name" value="3'-5'_exonuclease_dom"/>
</dbReference>
<dbReference type="SUPFAM" id="SSF47819">
    <property type="entry name" value="HRDC-like"/>
    <property type="match status" value="1"/>
</dbReference>
<dbReference type="GO" id="GO:0003727">
    <property type="term" value="F:single-stranded RNA binding"/>
    <property type="evidence" value="ECO:0007669"/>
    <property type="project" value="TreeGrafter"/>
</dbReference>
<feature type="domain" description="HRDC" evidence="10">
    <location>
        <begin position="478"/>
        <end position="558"/>
    </location>
</feature>
<feature type="compositionally biased region" description="Acidic residues" evidence="9">
    <location>
        <begin position="696"/>
        <end position="711"/>
    </location>
</feature>
<keyword evidence="4" id="KW-0378">Hydrolase</keyword>
<dbReference type="InterPro" id="IPR010997">
    <property type="entry name" value="HRDC-like_sf"/>
</dbReference>